<evidence type="ECO:0000259" key="4">
    <source>
        <dbReference type="SMART" id="SM00967"/>
    </source>
</evidence>
<dbReference type="AlphaFoldDB" id="A0A1H6R7I2"/>
<proteinExistence type="inferred from homology"/>
<reference evidence="6" key="1">
    <citation type="submission" date="2016-10" db="EMBL/GenBank/DDBJ databases">
        <authorList>
            <person name="Varghese N."/>
        </authorList>
    </citation>
    <scope>NUCLEOTIDE SEQUENCE [LARGE SCALE GENOMIC DNA]</scope>
    <source>
        <strain evidence="6">DSM 20406</strain>
    </source>
</reference>
<gene>
    <name evidence="5" type="ORF">SAMN04487834_100751</name>
</gene>
<dbReference type="RefSeq" id="WP_074731347.1">
    <property type="nucleotide sequence ID" value="NZ_FNYK01000007.1"/>
</dbReference>
<evidence type="ECO:0000313" key="6">
    <source>
        <dbReference type="Proteomes" id="UP000183028"/>
    </source>
</evidence>
<evidence type="ECO:0000256" key="2">
    <source>
        <dbReference type="ARBA" id="ARBA00022603"/>
    </source>
</evidence>
<comment type="similarity">
    <text evidence="1">Belongs to the class IV-like SAM-binding methyltransferase superfamily. RNA methyltransferase TrmH family.</text>
</comment>
<dbReference type="InterPro" id="IPR013123">
    <property type="entry name" value="SpoU_subst-bd"/>
</dbReference>
<dbReference type="SUPFAM" id="SSF75217">
    <property type="entry name" value="alpha/beta knot"/>
    <property type="match status" value="1"/>
</dbReference>
<keyword evidence="2 5" id="KW-0489">Methyltransferase</keyword>
<dbReference type="Gene3D" id="3.40.1280.10">
    <property type="match status" value="1"/>
</dbReference>
<dbReference type="InterPro" id="IPR029028">
    <property type="entry name" value="Alpha/beta_knot_MTases"/>
</dbReference>
<dbReference type="GO" id="GO:0008173">
    <property type="term" value="F:RNA methyltransferase activity"/>
    <property type="evidence" value="ECO:0007669"/>
    <property type="project" value="InterPro"/>
</dbReference>
<dbReference type="OrthoDB" id="9785673at2"/>
<sequence length="240" mass="27128">MITSVNNPRIKEINALHKKKQRDEKGLFLVEGKHMVEEAIKHNLAITIITTDQNYQADCELLYVSDAVMHKLATTKTPQPYMAVCKKFAYTYQKQQRSLLLDCIQDPGNLGTILRTALALGYDQVILSPDTVDLYNEKVLRATQGAIFRLPIIVEDLKTIIPQLKQDGVEVVGTALRNAKDIHDIKKKDYMAFVMGNEGNGMHDEIADLCDERLYIPINNMESLNVGIAAAIVMYTYREE</sequence>
<dbReference type="SUPFAM" id="SSF55315">
    <property type="entry name" value="L30e-like"/>
    <property type="match status" value="1"/>
</dbReference>
<dbReference type="Pfam" id="PF22435">
    <property type="entry name" value="MRM3-like_sub_bind"/>
    <property type="match status" value="1"/>
</dbReference>
<organism evidence="5 6">
    <name type="scientific">Sharpea azabuensis</name>
    <dbReference type="NCBI Taxonomy" id="322505"/>
    <lineage>
        <taxon>Bacteria</taxon>
        <taxon>Bacillati</taxon>
        <taxon>Bacillota</taxon>
        <taxon>Erysipelotrichia</taxon>
        <taxon>Erysipelotrichales</taxon>
        <taxon>Coprobacillaceae</taxon>
        <taxon>Sharpea</taxon>
    </lineage>
</organism>
<dbReference type="GO" id="GO:0006396">
    <property type="term" value="P:RNA processing"/>
    <property type="evidence" value="ECO:0007669"/>
    <property type="project" value="InterPro"/>
</dbReference>
<dbReference type="EMBL" id="FNYK01000007">
    <property type="protein sequence ID" value="SEI51693.1"/>
    <property type="molecule type" value="Genomic_DNA"/>
</dbReference>
<dbReference type="PANTHER" id="PTHR43191:SF2">
    <property type="entry name" value="RRNA METHYLTRANSFERASE 3, MITOCHONDRIAL"/>
    <property type="match status" value="1"/>
</dbReference>
<dbReference type="STRING" id="322505.SAMN04487836_102118"/>
<dbReference type="eggNOG" id="COG0566">
    <property type="taxonomic scope" value="Bacteria"/>
</dbReference>
<dbReference type="Gene3D" id="3.30.1330.30">
    <property type="match status" value="1"/>
</dbReference>
<dbReference type="GO" id="GO:0003723">
    <property type="term" value="F:RNA binding"/>
    <property type="evidence" value="ECO:0007669"/>
    <property type="project" value="InterPro"/>
</dbReference>
<keyword evidence="3 5" id="KW-0808">Transferase</keyword>
<dbReference type="InterPro" id="IPR029064">
    <property type="entry name" value="Ribosomal_eL30-like_sf"/>
</dbReference>
<dbReference type="CDD" id="cd18095">
    <property type="entry name" value="SpoU-like_rRNA-MTase"/>
    <property type="match status" value="1"/>
</dbReference>
<feature type="domain" description="RNA 2-O ribose methyltransferase substrate binding" evidence="4">
    <location>
        <begin position="29"/>
        <end position="91"/>
    </location>
</feature>
<dbReference type="Proteomes" id="UP000183028">
    <property type="component" value="Unassembled WGS sequence"/>
</dbReference>
<dbReference type="Pfam" id="PF00588">
    <property type="entry name" value="SpoU_methylase"/>
    <property type="match status" value="1"/>
</dbReference>
<evidence type="ECO:0000256" key="3">
    <source>
        <dbReference type="ARBA" id="ARBA00022679"/>
    </source>
</evidence>
<protein>
    <submittedName>
        <fullName evidence="5">RNA methyltransferase, TrmH family</fullName>
    </submittedName>
</protein>
<keyword evidence="6" id="KW-1185">Reference proteome</keyword>
<dbReference type="GO" id="GO:0005737">
    <property type="term" value="C:cytoplasm"/>
    <property type="evidence" value="ECO:0007669"/>
    <property type="project" value="UniProtKB-ARBA"/>
</dbReference>
<dbReference type="InterPro" id="IPR053888">
    <property type="entry name" value="MRM3-like_sub_bind"/>
</dbReference>
<evidence type="ECO:0000313" key="5">
    <source>
        <dbReference type="EMBL" id="SEI51693.1"/>
    </source>
</evidence>
<dbReference type="InterPro" id="IPR029026">
    <property type="entry name" value="tRNA_m1G_MTases_N"/>
</dbReference>
<dbReference type="InterPro" id="IPR051259">
    <property type="entry name" value="rRNA_Methyltransferase"/>
</dbReference>
<evidence type="ECO:0000256" key="1">
    <source>
        <dbReference type="ARBA" id="ARBA00007228"/>
    </source>
</evidence>
<dbReference type="GO" id="GO:0032259">
    <property type="term" value="P:methylation"/>
    <property type="evidence" value="ECO:0007669"/>
    <property type="project" value="UniProtKB-KW"/>
</dbReference>
<accession>A0A1H6R7I2</accession>
<name>A0A1H6R7I2_9FIRM</name>
<dbReference type="SMART" id="SM00967">
    <property type="entry name" value="SpoU_sub_bind"/>
    <property type="match status" value="1"/>
</dbReference>
<dbReference type="PANTHER" id="PTHR43191">
    <property type="entry name" value="RRNA METHYLTRANSFERASE 3"/>
    <property type="match status" value="1"/>
</dbReference>
<dbReference type="InterPro" id="IPR001537">
    <property type="entry name" value="SpoU_MeTrfase"/>
</dbReference>